<sequence length="179" mass="20942">MNEKFKWDINVKNSEDIIKKIESNFNIKFPEKYIQAVTQHDGGMLKVRDKIGLWKTAIINIENWHGKNAVVALLSYDNNSNIENTKVIKFYNVFKDSLPEPKIIIPFAIDGAGNLFFFDYRKNINEPSIVFLDHETAYTEEDFTEEEIEQKTLNELLNDNLYYVCDSFDELLNMITPCE</sequence>
<protein>
    <recommendedName>
        <fullName evidence="1">Knr4/Smi1-like domain-containing protein</fullName>
    </recommendedName>
</protein>
<dbReference type="InterPro" id="IPR037883">
    <property type="entry name" value="Knr4/Smi1-like_sf"/>
</dbReference>
<dbReference type="SMART" id="SM00860">
    <property type="entry name" value="SMI1_KNR4"/>
    <property type="match status" value="1"/>
</dbReference>
<evidence type="ECO:0000313" key="3">
    <source>
        <dbReference type="Proteomes" id="UP000286268"/>
    </source>
</evidence>
<feature type="domain" description="Knr4/Smi1-like" evidence="1">
    <location>
        <begin position="12"/>
        <end position="174"/>
    </location>
</feature>
<dbReference type="AlphaFoldDB" id="A0A3R5TID2"/>
<accession>A0A3R5TID2</accession>
<dbReference type="Pfam" id="PF09346">
    <property type="entry name" value="SMI1_KNR4"/>
    <property type="match status" value="1"/>
</dbReference>
<dbReference type="Proteomes" id="UP000286268">
    <property type="component" value="Chromosome"/>
</dbReference>
<dbReference type="EMBL" id="CP025746">
    <property type="protein sequence ID" value="QAA34160.1"/>
    <property type="molecule type" value="Genomic_DNA"/>
</dbReference>
<dbReference type="Gene3D" id="3.40.1580.10">
    <property type="entry name" value="SMI1/KNR4-like"/>
    <property type="match status" value="1"/>
</dbReference>
<dbReference type="KEGG" id="cmah:C1I91_22405"/>
<dbReference type="SUPFAM" id="SSF160631">
    <property type="entry name" value="SMI1/KNR4-like"/>
    <property type="match status" value="1"/>
</dbReference>
<organism evidence="2 3">
    <name type="scientific">Clostridium manihotivorum</name>
    <dbReference type="NCBI Taxonomy" id="2320868"/>
    <lineage>
        <taxon>Bacteria</taxon>
        <taxon>Bacillati</taxon>
        <taxon>Bacillota</taxon>
        <taxon>Clostridia</taxon>
        <taxon>Eubacteriales</taxon>
        <taxon>Clostridiaceae</taxon>
        <taxon>Clostridium</taxon>
    </lineage>
</organism>
<dbReference type="OrthoDB" id="8657476at2"/>
<dbReference type="InterPro" id="IPR018958">
    <property type="entry name" value="Knr4/Smi1-like_dom"/>
</dbReference>
<evidence type="ECO:0000259" key="1">
    <source>
        <dbReference type="SMART" id="SM00860"/>
    </source>
</evidence>
<dbReference type="RefSeq" id="WP_128214881.1">
    <property type="nucleotide sequence ID" value="NZ_CP025746.1"/>
</dbReference>
<name>A0A3R5TID2_9CLOT</name>
<keyword evidence="3" id="KW-1185">Reference proteome</keyword>
<reference evidence="2 3" key="1">
    <citation type="submission" date="2018-01" db="EMBL/GenBank/DDBJ databases">
        <title>Genome Sequencing and Assembly of Anaerobacter polyendosporus strain CT4.</title>
        <authorList>
            <person name="Tachaapaikoon C."/>
            <person name="Sutheeworapong S."/>
            <person name="Jenjaroenpun P."/>
            <person name="Wongsurawat T."/>
            <person name="Nookeaw I."/>
            <person name="Cheawchanlertfa P."/>
            <person name="Kosugi A."/>
            <person name="Cheevadhanarak S."/>
            <person name="Ratanakhanokchai K."/>
        </authorList>
    </citation>
    <scope>NUCLEOTIDE SEQUENCE [LARGE SCALE GENOMIC DNA]</scope>
    <source>
        <strain evidence="2 3">CT4</strain>
    </source>
</reference>
<proteinExistence type="predicted"/>
<gene>
    <name evidence="2" type="ORF">C1I91_22405</name>
</gene>
<evidence type="ECO:0000313" key="2">
    <source>
        <dbReference type="EMBL" id="QAA34160.1"/>
    </source>
</evidence>